<reference evidence="3" key="1">
    <citation type="submission" date="2023-07" db="EMBL/GenBank/DDBJ databases">
        <title>Novel Mycoplasma species identified in domestic and wild animals.</title>
        <authorList>
            <person name="Volokhov D.V."/>
            <person name="Furtak V.A."/>
            <person name="Zagorodnyaya T.A."/>
        </authorList>
    </citation>
    <scope>NUCLEOTIDE SEQUENCE [LARGE SCALE GENOMIC DNA]</scope>
    <source>
        <strain evidence="3">92-19</strain>
    </source>
</reference>
<evidence type="ECO:0000313" key="2">
    <source>
        <dbReference type="EMBL" id="MCU0104741.1"/>
    </source>
</evidence>
<feature type="domain" description="ABM" evidence="1">
    <location>
        <begin position="2"/>
        <end position="97"/>
    </location>
</feature>
<protein>
    <submittedName>
        <fullName evidence="2">Antibiotic biosynthesis monooxygenase</fullName>
    </submittedName>
</protein>
<organism evidence="2 3">
    <name type="scientific">Paracholeplasma vituli</name>
    <dbReference type="NCBI Taxonomy" id="69473"/>
    <lineage>
        <taxon>Bacteria</taxon>
        <taxon>Bacillati</taxon>
        <taxon>Mycoplasmatota</taxon>
        <taxon>Mollicutes</taxon>
        <taxon>Acholeplasmatales</taxon>
        <taxon>Acholeplasmataceae</taxon>
        <taxon>Paracholeplasma</taxon>
    </lineage>
</organism>
<comment type="caution">
    <text evidence="2">The sequence shown here is derived from an EMBL/GenBank/DDBJ whole genome shotgun (WGS) entry which is preliminary data.</text>
</comment>
<dbReference type="EMBL" id="JAOEGN010000005">
    <property type="protein sequence ID" value="MCU0104741.1"/>
    <property type="molecule type" value="Genomic_DNA"/>
</dbReference>
<keyword evidence="3" id="KW-1185">Reference proteome</keyword>
<keyword evidence="2" id="KW-0560">Oxidoreductase</keyword>
<gene>
    <name evidence="2" type="ORF">N7603_03635</name>
</gene>
<dbReference type="PANTHER" id="PTHR34474">
    <property type="entry name" value="SIGNAL TRANSDUCTION PROTEIN TRAP"/>
    <property type="match status" value="1"/>
</dbReference>
<dbReference type="InterPro" id="IPR007138">
    <property type="entry name" value="ABM_dom"/>
</dbReference>
<evidence type="ECO:0000313" key="3">
    <source>
        <dbReference type="Proteomes" id="UP001209076"/>
    </source>
</evidence>
<name>A0ABT2PUW4_9MOLU</name>
<dbReference type="Pfam" id="PF03992">
    <property type="entry name" value="ABM"/>
    <property type="match status" value="1"/>
</dbReference>
<dbReference type="Gene3D" id="3.30.70.100">
    <property type="match status" value="1"/>
</dbReference>
<proteinExistence type="predicted"/>
<dbReference type="RefSeq" id="WP_262095991.1">
    <property type="nucleotide sequence ID" value="NZ_JAOEGN010000005.1"/>
</dbReference>
<dbReference type="InterPro" id="IPR050404">
    <property type="entry name" value="Heme-degrading_MO"/>
</dbReference>
<evidence type="ECO:0000259" key="1">
    <source>
        <dbReference type="PROSITE" id="PS51725"/>
    </source>
</evidence>
<accession>A0ABT2PUW4</accession>
<dbReference type="PANTHER" id="PTHR34474:SF4">
    <property type="entry name" value="HEME OXYGENASE (STAPHYLOBILIN-PRODUCING) 1"/>
    <property type="match status" value="1"/>
</dbReference>
<keyword evidence="2" id="KW-0503">Monooxygenase</keyword>
<dbReference type="GO" id="GO:0004497">
    <property type="term" value="F:monooxygenase activity"/>
    <property type="evidence" value="ECO:0007669"/>
    <property type="project" value="UniProtKB-KW"/>
</dbReference>
<dbReference type="PROSITE" id="PS51725">
    <property type="entry name" value="ABM"/>
    <property type="match status" value="1"/>
</dbReference>
<dbReference type="Proteomes" id="UP001209076">
    <property type="component" value="Unassembled WGS sequence"/>
</dbReference>
<sequence>MYVMTRILKVEKGQKAILQERFSQPFRLQTVDGFIKREVLIDEKNPAYDVYRIAVYWDSREAFYAWEGSAEHKALHQNGKGHGEMTGLIEATKETYFELATIYAK</sequence>
<dbReference type="SUPFAM" id="SSF54909">
    <property type="entry name" value="Dimeric alpha+beta barrel"/>
    <property type="match status" value="1"/>
</dbReference>
<dbReference type="InterPro" id="IPR011008">
    <property type="entry name" value="Dimeric_a/b-barrel"/>
</dbReference>